<reference evidence="3 4" key="1">
    <citation type="submission" date="2024-07" db="EMBL/GenBank/DDBJ databases">
        <title>Marimonas sp.nov., isolated from tidal-flat sediment.</title>
        <authorList>
            <person name="Jayan J.N."/>
            <person name="Lee S.S."/>
        </authorList>
    </citation>
    <scope>NUCLEOTIDE SEQUENCE [LARGE SCALE GENOMIC DNA]</scope>
    <source>
        <strain evidence="3 4">MJW-29</strain>
    </source>
</reference>
<dbReference type="InterPro" id="IPR027417">
    <property type="entry name" value="P-loop_NTPase"/>
</dbReference>
<dbReference type="Gene3D" id="3.40.50.300">
    <property type="entry name" value="P-loop containing nucleotide triphosphate hydrolases"/>
    <property type="match status" value="1"/>
</dbReference>
<dbReference type="InterPro" id="IPR045063">
    <property type="entry name" value="Dynamin_N"/>
</dbReference>
<sequence length="309" mass="34248">MTSQIALEPQQDHKPRVALLGEFSSGKSTLSNLLLGEAPLPMKVTATRLPPVWISYGEPAAYAVSHDGTEREVTLDDINDLCLTDTRFIRLYRTADTLQVCDLIDMPGISDPNMSVENWQPLLAEIDCVIWCTHATQAWRQSEAAMWDEISASTNGNNILLVTQFDKLKNEFERARVMKRLKIETKGKFEEIFSISLLQAIEAGDDFSIWEKSGAAGFIDHLISLILNTSHDAPQTGPESQEPVGGASSSVIVEHVAEVVQDDPSISDMQIPDELDQADVGYVRPRRVRIKTKIRPRTPRPPSRAVGNG</sequence>
<dbReference type="EMBL" id="JBFNXX010000029">
    <property type="protein sequence ID" value="MEW9922062.1"/>
    <property type="molecule type" value="Genomic_DNA"/>
</dbReference>
<protein>
    <submittedName>
        <fullName evidence="3">Dynamin family protein</fullName>
    </submittedName>
</protein>
<accession>A0ABV3RSU6</accession>
<evidence type="ECO:0000256" key="1">
    <source>
        <dbReference type="SAM" id="MobiDB-lite"/>
    </source>
</evidence>
<name>A0ABV3RSU6_9RHOB</name>
<keyword evidence="4" id="KW-1185">Reference proteome</keyword>
<gene>
    <name evidence="3" type="ORF">AB2B41_20850</name>
</gene>
<dbReference type="RefSeq" id="WP_367879759.1">
    <property type="nucleotide sequence ID" value="NZ_JBFNXX010000029.1"/>
</dbReference>
<organism evidence="3 4">
    <name type="scientific">Sulfitobacter sediminis</name>
    <dbReference type="NCBI Taxonomy" id="3234186"/>
    <lineage>
        <taxon>Bacteria</taxon>
        <taxon>Pseudomonadati</taxon>
        <taxon>Pseudomonadota</taxon>
        <taxon>Alphaproteobacteria</taxon>
        <taxon>Rhodobacterales</taxon>
        <taxon>Roseobacteraceae</taxon>
        <taxon>Sulfitobacter</taxon>
    </lineage>
</organism>
<feature type="domain" description="Dynamin N-terminal" evidence="2">
    <location>
        <begin position="17"/>
        <end position="163"/>
    </location>
</feature>
<dbReference type="Pfam" id="PF00350">
    <property type="entry name" value="Dynamin_N"/>
    <property type="match status" value="1"/>
</dbReference>
<dbReference type="Proteomes" id="UP001556098">
    <property type="component" value="Unassembled WGS sequence"/>
</dbReference>
<feature type="region of interest" description="Disordered" evidence="1">
    <location>
        <begin position="290"/>
        <end position="309"/>
    </location>
</feature>
<dbReference type="SUPFAM" id="SSF52540">
    <property type="entry name" value="P-loop containing nucleoside triphosphate hydrolases"/>
    <property type="match status" value="1"/>
</dbReference>
<comment type="caution">
    <text evidence="3">The sequence shown here is derived from an EMBL/GenBank/DDBJ whole genome shotgun (WGS) entry which is preliminary data.</text>
</comment>
<evidence type="ECO:0000313" key="4">
    <source>
        <dbReference type="Proteomes" id="UP001556098"/>
    </source>
</evidence>
<evidence type="ECO:0000259" key="2">
    <source>
        <dbReference type="Pfam" id="PF00350"/>
    </source>
</evidence>
<evidence type="ECO:0000313" key="3">
    <source>
        <dbReference type="EMBL" id="MEW9922062.1"/>
    </source>
</evidence>
<proteinExistence type="predicted"/>